<name>A0AA39R273_9LECA</name>
<sequence>MAKLKNLVIEPADNPALQWHFGIITEPPSDRAGKEYLAQHLPKQYQLEGDVLIVRKTGLPAARKQLDAKQAKAKGNFHSASINFARHPAPKQALQASKDRLKVARPFEGLWLSSSSPQLQEGSIPYAASPAPQPLVPVRNEGLATDGEYPSFTVDDSPAVFDYQVAFLSDSGSKSKVTQPWDNSTEEAVRTAPLFSGKVLDGSRCGTFNQYGLLCKACVFDYDPRIFLNVNAPWSTFICGSQGSGKSYTLSCMLENCLIPSQLGQLPSPLAAIVFHYDTFTSYGSRQLCEAAYLCSAGVPVKVLVSPTNLWRMRQMYENLPLSSPTSRKPEVIPMKFLDKHLDVTRMMSMMAVSDKDGPVPLYIEVIFRILREMAVESQGAPGLDYDAFRKRVDGEAFTGQQTGPLKLRLELLESFMDRHSKTEESQQAPIFPDTKGGRQVRDNWFVQKAREGCLGKRPEDTVWDFEPGTLTIVDLSCPFVDESSACALFSICLDIFLESRNTASRIVALDEAHKFMTSTAAATAFTDKLLQLIRQQRHLATRVVISTQEPTLSPRLLDLCTVTIVHRFTSPQWFHTLRKHLAGISTAQELEGAAKRDARSIFAEIVELEPGEALMFCPSAVLDLVEGEAPSKLGMEWLKIRVRKRITEDGGRSILAT</sequence>
<dbReference type="Proteomes" id="UP001166286">
    <property type="component" value="Unassembled WGS sequence"/>
</dbReference>
<dbReference type="EMBL" id="JAFEKC020000007">
    <property type="protein sequence ID" value="KAK0513562.1"/>
    <property type="molecule type" value="Genomic_DNA"/>
</dbReference>
<evidence type="ECO:0008006" key="3">
    <source>
        <dbReference type="Google" id="ProtNLM"/>
    </source>
</evidence>
<keyword evidence="2" id="KW-1185">Reference proteome</keyword>
<dbReference type="Gene3D" id="3.40.50.300">
    <property type="entry name" value="P-loop containing nucleotide triphosphate hydrolases"/>
    <property type="match status" value="1"/>
</dbReference>
<gene>
    <name evidence="1" type="ORF">JMJ35_003926</name>
</gene>
<organism evidence="1 2">
    <name type="scientific">Cladonia borealis</name>
    <dbReference type="NCBI Taxonomy" id="184061"/>
    <lineage>
        <taxon>Eukaryota</taxon>
        <taxon>Fungi</taxon>
        <taxon>Dikarya</taxon>
        <taxon>Ascomycota</taxon>
        <taxon>Pezizomycotina</taxon>
        <taxon>Lecanoromycetes</taxon>
        <taxon>OSLEUM clade</taxon>
        <taxon>Lecanoromycetidae</taxon>
        <taxon>Lecanorales</taxon>
        <taxon>Lecanorineae</taxon>
        <taxon>Cladoniaceae</taxon>
        <taxon>Cladonia</taxon>
    </lineage>
</organism>
<accession>A0AA39R273</accession>
<dbReference type="AlphaFoldDB" id="A0AA39R273"/>
<protein>
    <recommendedName>
        <fullName evidence="3">P-loop containing nucleoside triphosphate hydrolase protein</fullName>
    </recommendedName>
</protein>
<reference evidence="1" key="1">
    <citation type="submission" date="2023-03" db="EMBL/GenBank/DDBJ databases">
        <title>Complete genome of Cladonia borealis.</title>
        <authorList>
            <person name="Park H."/>
        </authorList>
    </citation>
    <scope>NUCLEOTIDE SEQUENCE</scope>
    <source>
        <strain evidence="1">ANT050790</strain>
    </source>
</reference>
<evidence type="ECO:0000313" key="2">
    <source>
        <dbReference type="Proteomes" id="UP001166286"/>
    </source>
</evidence>
<comment type="caution">
    <text evidence="1">The sequence shown here is derived from an EMBL/GenBank/DDBJ whole genome shotgun (WGS) entry which is preliminary data.</text>
</comment>
<dbReference type="InterPro" id="IPR027417">
    <property type="entry name" value="P-loop_NTPase"/>
</dbReference>
<proteinExistence type="predicted"/>
<dbReference type="SUPFAM" id="SSF52540">
    <property type="entry name" value="P-loop containing nucleoside triphosphate hydrolases"/>
    <property type="match status" value="1"/>
</dbReference>
<evidence type="ECO:0000313" key="1">
    <source>
        <dbReference type="EMBL" id="KAK0513562.1"/>
    </source>
</evidence>